<dbReference type="PANTHER" id="PTHR30055:SF146">
    <property type="entry name" value="HTH-TYPE TRANSCRIPTIONAL DUAL REGULATOR CECR"/>
    <property type="match status" value="1"/>
</dbReference>
<dbReference type="EMBL" id="CP059572">
    <property type="protein sequence ID" value="QXJ26118.1"/>
    <property type="molecule type" value="Genomic_DNA"/>
</dbReference>
<evidence type="ECO:0000313" key="4">
    <source>
        <dbReference type="EMBL" id="QXJ26118.1"/>
    </source>
</evidence>
<feature type="DNA-binding region" description="H-T-H motif" evidence="2">
    <location>
        <begin position="40"/>
        <end position="59"/>
    </location>
</feature>
<accession>A0ABX8R5K4</accession>
<sequence>MAMAPDGRGRAPAPEDLTARSRIRDAALLQFARHGTKGATFRGIAEAAGVSVGLVQHHFGSKDALRQACDAYALDVVRANGARSTSDEAGDPGFLAAAMRADLPVRRYLARALVDGSPAAARLFDDMVDLTERYLRAPPPGVSEPDTRDLRAYCAAMAAMTAGVVVLHEHLSRVLGTDTLTAEGAPRLRRAVLEVFDDRLLSREIVARAHAGLDEYEAAPAAEGDDDD</sequence>
<keyword evidence="1 2" id="KW-0238">DNA-binding</keyword>
<dbReference type="PROSITE" id="PS50977">
    <property type="entry name" value="HTH_TETR_2"/>
    <property type="match status" value="1"/>
</dbReference>
<dbReference type="Proteomes" id="UP001049518">
    <property type="component" value="Chromosome"/>
</dbReference>
<dbReference type="InterPro" id="IPR001647">
    <property type="entry name" value="HTH_TetR"/>
</dbReference>
<name>A0ABX8R5K4_9ACTN</name>
<evidence type="ECO:0000256" key="2">
    <source>
        <dbReference type="PROSITE-ProRule" id="PRU00335"/>
    </source>
</evidence>
<dbReference type="Pfam" id="PF00440">
    <property type="entry name" value="TetR_N"/>
    <property type="match status" value="1"/>
</dbReference>
<dbReference type="PANTHER" id="PTHR30055">
    <property type="entry name" value="HTH-TYPE TRANSCRIPTIONAL REGULATOR RUTR"/>
    <property type="match status" value="1"/>
</dbReference>
<dbReference type="Gene3D" id="1.10.357.10">
    <property type="entry name" value="Tetracycline Repressor, domain 2"/>
    <property type="match status" value="1"/>
</dbReference>
<dbReference type="Pfam" id="PF17933">
    <property type="entry name" value="TetR_C_25"/>
    <property type="match status" value="1"/>
</dbReference>
<dbReference type="InterPro" id="IPR050109">
    <property type="entry name" value="HTH-type_TetR-like_transc_reg"/>
</dbReference>
<proteinExistence type="predicted"/>
<organism evidence="4 5">
    <name type="scientific">Actinomadura graeca</name>
    <dbReference type="NCBI Taxonomy" id="2750812"/>
    <lineage>
        <taxon>Bacteria</taxon>
        <taxon>Bacillati</taxon>
        <taxon>Actinomycetota</taxon>
        <taxon>Actinomycetes</taxon>
        <taxon>Streptosporangiales</taxon>
        <taxon>Thermomonosporaceae</taxon>
        <taxon>Actinomadura</taxon>
    </lineage>
</organism>
<dbReference type="SUPFAM" id="SSF46689">
    <property type="entry name" value="Homeodomain-like"/>
    <property type="match status" value="1"/>
</dbReference>
<reference evidence="4" key="1">
    <citation type="submission" date="2020-07" db="EMBL/GenBank/DDBJ databases">
        <authorList>
            <person name="Tarantini F.S."/>
            <person name="Hong K.W."/>
            <person name="Chan K.G."/>
        </authorList>
    </citation>
    <scope>NUCLEOTIDE SEQUENCE</scope>
    <source>
        <strain evidence="4">32-07</strain>
    </source>
</reference>
<evidence type="ECO:0000256" key="1">
    <source>
        <dbReference type="ARBA" id="ARBA00023125"/>
    </source>
</evidence>
<evidence type="ECO:0000313" key="5">
    <source>
        <dbReference type="Proteomes" id="UP001049518"/>
    </source>
</evidence>
<dbReference type="InterPro" id="IPR009057">
    <property type="entry name" value="Homeodomain-like_sf"/>
</dbReference>
<gene>
    <name evidence="4" type="ORF">AGRA3207_007725</name>
</gene>
<evidence type="ECO:0000259" key="3">
    <source>
        <dbReference type="PROSITE" id="PS50977"/>
    </source>
</evidence>
<dbReference type="PRINTS" id="PR00455">
    <property type="entry name" value="HTHTETR"/>
</dbReference>
<feature type="domain" description="HTH tetR-type" evidence="3">
    <location>
        <begin position="17"/>
        <end position="77"/>
    </location>
</feature>
<dbReference type="InterPro" id="IPR041484">
    <property type="entry name" value="TetR_C_25"/>
</dbReference>
<protein>
    <submittedName>
        <fullName evidence="4">TetR/AcrR family transcriptional regulator</fullName>
    </submittedName>
</protein>
<keyword evidence="5" id="KW-1185">Reference proteome</keyword>